<dbReference type="SUPFAM" id="SSF47090">
    <property type="entry name" value="PGBD-like"/>
    <property type="match status" value="1"/>
</dbReference>
<dbReference type="InterPro" id="IPR002477">
    <property type="entry name" value="Peptidoglycan-bd-like"/>
</dbReference>
<keyword evidence="3" id="KW-1185">Reference proteome</keyword>
<evidence type="ECO:0000313" key="2">
    <source>
        <dbReference type="EMBL" id="ETX08884.1"/>
    </source>
</evidence>
<organism evidence="2 3">
    <name type="scientific">Candidatus Entotheonella gemina</name>
    <dbReference type="NCBI Taxonomy" id="1429439"/>
    <lineage>
        <taxon>Bacteria</taxon>
        <taxon>Pseudomonadati</taxon>
        <taxon>Nitrospinota/Tectimicrobiota group</taxon>
        <taxon>Candidatus Tectimicrobiota</taxon>
        <taxon>Candidatus Entotheonellia</taxon>
        <taxon>Candidatus Entotheonellales</taxon>
        <taxon>Candidatus Entotheonellaceae</taxon>
        <taxon>Candidatus Entotheonella</taxon>
    </lineage>
</organism>
<dbReference type="Proteomes" id="UP000019140">
    <property type="component" value="Unassembled WGS sequence"/>
</dbReference>
<proteinExistence type="predicted"/>
<accession>W4MEX4</accession>
<name>W4MEX4_9BACT</name>
<gene>
    <name evidence="2" type="ORF">ETSY2_02765</name>
</gene>
<sequence length="330" mass="37016">MKRHLYSLVLSLLGVLLMYAVGVAQTTPEQAKEQLVPSNTSLGQCYAQVFVPPVFERKAVQELKREATEQIEVVPAKYEWTEQTVMVQEPTERIEVVPATYEWVEERVLVKPASTRVEVVQAEYEDVSEDVVVKPAHSVWKKGSGPFQRIDHATGDIMCLIEQPPTYTTVSKQLLKSPAQTRTIEVPAEYMTIRKRVVKTPATIRTVKVPAQYKVIKVAKLSEAARTNRVPVEAEYQTVEKEIQVRAGRMEWQPVLCETNVTPEIVAQVQRSLQQAGYDPGKIDGRLGTQTMSSLDSYQREKGLPVGSLTFETLESLDIRLDGAFGNGSR</sequence>
<dbReference type="InterPro" id="IPR036366">
    <property type="entry name" value="PGBDSf"/>
</dbReference>
<dbReference type="AlphaFoldDB" id="W4MEX4"/>
<protein>
    <recommendedName>
        <fullName evidence="1">Peptidoglycan binding-like domain-containing protein</fullName>
    </recommendedName>
</protein>
<feature type="domain" description="Peptidoglycan binding-like" evidence="1">
    <location>
        <begin position="264"/>
        <end position="317"/>
    </location>
</feature>
<dbReference type="Pfam" id="PF01471">
    <property type="entry name" value="PG_binding_1"/>
    <property type="match status" value="1"/>
</dbReference>
<evidence type="ECO:0000259" key="1">
    <source>
        <dbReference type="Pfam" id="PF01471"/>
    </source>
</evidence>
<dbReference type="HOGENOM" id="CLU_040279_0_0_7"/>
<comment type="caution">
    <text evidence="2">The sequence shown here is derived from an EMBL/GenBank/DDBJ whole genome shotgun (WGS) entry which is preliminary data.</text>
</comment>
<dbReference type="InterPro" id="IPR036365">
    <property type="entry name" value="PGBD-like_sf"/>
</dbReference>
<reference evidence="2 3" key="1">
    <citation type="journal article" date="2014" name="Nature">
        <title>An environmental bacterial taxon with a large and distinct metabolic repertoire.</title>
        <authorList>
            <person name="Wilson M.C."/>
            <person name="Mori T."/>
            <person name="Ruckert C."/>
            <person name="Uria A.R."/>
            <person name="Helf M.J."/>
            <person name="Takada K."/>
            <person name="Gernert C."/>
            <person name="Steffens U.A."/>
            <person name="Heycke N."/>
            <person name="Schmitt S."/>
            <person name="Rinke C."/>
            <person name="Helfrich E.J."/>
            <person name="Brachmann A.O."/>
            <person name="Gurgui C."/>
            <person name="Wakimoto T."/>
            <person name="Kracht M."/>
            <person name="Crusemann M."/>
            <person name="Hentschel U."/>
            <person name="Abe I."/>
            <person name="Matsunaga S."/>
            <person name="Kalinowski J."/>
            <person name="Takeyama H."/>
            <person name="Piel J."/>
        </authorList>
    </citation>
    <scope>NUCLEOTIDE SEQUENCE [LARGE SCALE GENOMIC DNA]</scope>
    <source>
        <strain evidence="3">TSY2</strain>
    </source>
</reference>
<evidence type="ECO:0000313" key="3">
    <source>
        <dbReference type="Proteomes" id="UP000019140"/>
    </source>
</evidence>
<dbReference type="EMBL" id="AZHX01000116">
    <property type="protein sequence ID" value="ETX08884.1"/>
    <property type="molecule type" value="Genomic_DNA"/>
</dbReference>
<dbReference type="Gene3D" id="1.10.101.10">
    <property type="entry name" value="PGBD-like superfamily/PGBD"/>
    <property type="match status" value="1"/>
</dbReference>